<accession>A0A126UYI0</accession>
<proteinExistence type="inferred from homology"/>
<dbReference type="GO" id="GO:0006508">
    <property type="term" value="P:proteolysis"/>
    <property type="evidence" value="ECO:0007669"/>
    <property type="project" value="InterPro"/>
</dbReference>
<dbReference type="InterPro" id="IPR029030">
    <property type="entry name" value="Caspase-like_dom_sf"/>
</dbReference>
<dbReference type="SMART" id="SM00115">
    <property type="entry name" value="CASc"/>
    <property type="match status" value="1"/>
</dbReference>
<dbReference type="EMBL" id="CP014327">
    <property type="protein sequence ID" value="AML50696.1"/>
    <property type="molecule type" value="Genomic_DNA"/>
</dbReference>
<reference evidence="3 4" key="1">
    <citation type="submission" date="2016-02" db="EMBL/GenBank/DDBJ databases">
        <title>Complete genome sequence of Halocynthiibacter arcticus PAMC 20958t from arctic marine sediment.</title>
        <authorList>
            <person name="Lee Y.M."/>
            <person name="Baek K."/>
            <person name="Lee H.K."/>
            <person name="Shin S.C."/>
        </authorList>
    </citation>
    <scope>NUCLEOTIDE SEQUENCE [LARGE SCALE GENOMIC DNA]</scope>
    <source>
        <strain evidence="3">PAMC 20958</strain>
    </source>
</reference>
<dbReference type="InterPro" id="IPR011600">
    <property type="entry name" value="Pept_C14_caspase"/>
</dbReference>
<dbReference type="PANTHER" id="PTHR22576">
    <property type="entry name" value="MUCOSA ASSOCIATED LYMPHOID TISSUE LYMPHOMA TRANSLOCATION PROTEIN 1/PARACASPASE"/>
    <property type="match status" value="1"/>
</dbReference>
<protein>
    <recommendedName>
        <fullName evidence="2">Caspase family p20 domain-containing protein</fullName>
    </recommendedName>
</protein>
<evidence type="ECO:0000256" key="1">
    <source>
        <dbReference type="ARBA" id="ARBA00010134"/>
    </source>
</evidence>
<dbReference type="Pfam" id="PF00656">
    <property type="entry name" value="Peptidase_C14"/>
    <property type="match status" value="1"/>
</dbReference>
<name>A0A126UYI0_9RHOB</name>
<dbReference type="PROSITE" id="PS50208">
    <property type="entry name" value="CASPASE_P20"/>
    <property type="match status" value="1"/>
</dbReference>
<dbReference type="KEGG" id="hat:RC74_04835"/>
<dbReference type="OrthoDB" id="9816009at2"/>
<feature type="domain" description="Caspase family p20" evidence="2">
    <location>
        <begin position="24"/>
        <end position="153"/>
    </location>
</feature>
<dbReference type="AlphaFoldDB" id="A0A126UYI0"/>
<sequence>MRIIIALLISILAITPTVALAGGRVALLIGNSDYSRPDLALPNPKNDVIALAESLRNLGFSVTEVIDQSSQGMQVSLSAFQAEAASAEIALFFYAGHGVQIGGQNYLIGTDIDTINEEDLRRASMTLTQVRDVFEAAAPDIGMLILDACRNNPFADAGQVEKGLVRTKGGAGLLIAYATDPGNVAFDGTGANSVFTSALLKNLATPGLEARLMLGRVRQQVVLETQGQQVPWVEEAVLGEHYFVPASIDAAPKDPNTLEFAEWRRISGSTNPAEFSAYLEQFPDGLFADFARDRVAMLQKSQTISGNSQDLLASADIEQVSAALAALGFYASNDTAQAGITRNLNADIEVAMNAYRSQLALPNDASLEQLFTDAGQGSMFLAATTLQRMRTDIVALRSVDRTRVIAQTALVQITEIALTNPDALPILEIAKKDMQAIEDSRDTILQRLDQSRTYYDEILNRAVLFMPKGATVALIGGEERSRDMGLNNQRLFNDANLFLKHISDANESQKGSYAWLVDVISEG</sequence>
<evidence type="ECO:0000313" key="4">
    <source>
        <dbReference type="Proteomes" id="UP000070371"/>
    </source>
</evidence>
<dbReference type="GO" id="GO:0004197">
    <property type="term" value="F:cysteine-type endopeptidase activity"/>
    <property type="evidence" value="ECO:0007669"/>
    <property type="project" value="InterPro"/>
</dbReference>
<dbReference type="RefSeq" id="WP_052274840.1">
    <property type="nucleotide sequence ID" value="NZ_CP014327.1"/>
</dbReference>
<organism evidence="3 4">
    <name type="scientific">Falsihalocynthiibacter arcticus</name>
    <dbReference type="NCBI Taxonomy" id="1579316"/>
    <lineage>
        <taxon>Bacteria</taxon>
        <taxon>Pseudomonadati</taxon>
        <taxon>Pseudomonadota</taxon>
        <taxon>Alphaproteobacteria</taxon>
        <taxon>Rhodobacterales</taxon>
        <taxon>Roseobacteraceae</taxon>
        <taxon>Falsihalocynthiibacter</taxon>
    </lineage>
</organism>
<gene>
    <name evidence="3" type="ORF">RC74_04835</name>
</gene>
<evidence type="ECO:0000259" key="2">
    <source>
        <dbReference type="PROSITE" id="PS50208"/>
    </source>
</evidence>
<dbReference type="InterPro" id="IPR001309">
    <property type="entry name" value="Pept_C14_p20"/>
</dbReference>
<evidence type="ECO:0000313" key="3">
    <source>
        <dbReference type="EMBL" id="AML50696.1"/>
    </source>
</evidence>
<dbReference type="PANTHER" id="PTHR22576:SF37">
    <property type="entry name" value="MUCOSA-ASSOCIATED LYMPHOID TISSUE LYMPHOMA TRANSLOCATION PROTEIN 1"/>
    <property type="match status" value="1"/>
</dbReference>
<dbReference type="InterPro" id="IPR015917">
    <property type="entry name" value="Pept_C14A"/>
</dbReference>
<dbReference type="Proteomes" id="UP000070371">
    <property type="component" value="Chromosome"/>
</dbReference>
<dbReference type="STRING" id="1579316.RC74_04835"/>
<keyword evidence="4" id="KW-1185">Reference proteome</keyword>
<comment type="similarity">
    <text evidence="1">Belongs to the peptidase C14A family.</text>
</comment>
<dbReference type="InterPro" id="IPR052039">
    <property type="entry name" value="Caspase-related_regulators"/>
</dbReference>
<dbReference type="SUPFAM" id="SSF52129">
    <property type="entry name" value="Caspase-like"/>
    <property type="match status" value="1"/>
</dbReference>
<dbReference type="Gene3D" id="3.40.50.1460">
    <property type="match status" value="1"/>
</dbReference>